<keyword evidence="9 11" id="KW-0131">Cell cycle</keyword>
<dbReference type="InterPro" id="IPR046357">
    <property type="entry name" value="PPIase_dom_sf"/>
</dbReference>
<dbReference type="InterPro" id="IPR005215">
    <property type="entry name" value="Trig_fac"/>
</dbReference>
<dbReference type="Pfam" id="PF05698">
    <property type="entry name" value="Trigger_C"/>
    <property type="match status" value="1"/>
</dbReference>
<dbReference type="Gene3D" id="3.10.50.40">
    <property type="match status" value="1"/>
</dbReference>
<name>A0A401G2S3_9BACT</name>
<evidence type="ECO:0000256" key="6">
    <source>
        <dbReference type="ARBA" id="ARBA00023186"/>
    </source>
</evidence>
<dbReference type="GO" id="GO:0044183">
    <property type="term" value="F:protein folding chaperone"/>
    <property type="evidence" value="ECO:0007669"/>
    <property type="project" value="TreeGrafter"/>
</dbReference>
<keyword evidence="14" id="KW-1185">Reference proteome</keyword>
<reference evidence="14" key="1">
    <citation type="submission" date="2017-11" db="EMBL/GenBank/DDBJ databases">
        <authorList>
            <person name="Watanabe M."/>
            <person name="Kojima H."/>
        </authorList>
    </citation>
    <scope>NUCLEOTIDE SEQUENCE [LARGE SCALE GENOMIC DNA]</scope>
    <source>
        <strain evidence="14">Tokyo 01</strain>
    </source>
</reference>
<dbReference type="Proteomes" id="UP000288096">
    <property type="component" value="Unassembled WGS sequence"/>
</dbReference>
<evidence type="ECO:0000256" key="2">
    <source>
        <dbReference type="ARBA" id="ARBA00005464"/>
    </source>
</evidence>
<gene>
    <name evidence="9" type="primary">tig</name>
    <name evidence="13" type="ORF">DENIS_4525</name>
</gene>
<evidence type="ECO:0000256" key="7">
    <source>
        <dbReference type="ARBA" id="ARBA00023235"/>
    </source>
</evidence>
<reference evidence="14" key="2">
    <citation type="submission" date="2019-01" db="EMBL/GenBank/DDBJ databases">
        <title>Genome sequence of Desulfonema ishimotonii strain Tokyo 01.</title>
        <authorList>
            <person name="Fukui M."/>
        </authorList>
    </citation>
    <scope>NUCLEOTIDE SEQUENCE [LARGE SCALE GENOMIC DNA]</scope>
    <source>
        <strain evidence="14">Tokyo 01</strain>
    </source>
</reference>
<dbReference type="GO" id="GO:0043022">
    <property type="term" value="F:ribosome binding"/>
    <property type="evidence" value="ECO:0007669"/>
    <property type="project" value="TreeGrafter"/>
</dbReference>
<dbReference type="NCBIfam" id="TIGR00115">
    <property type="entry name" value="tig"/>
    <property type="match status" value="1"/>
</dbReference>
<proteinExistence type="inferred from homology"/>
<dbReference type="Pfam" id="PF05697">
    <property type="entry name" value="Trigger_N"/>
    <property type="match status" value="1"/>
</dbReference>
<dbReference type="SUPFAM" id="SSF54534">
    <property type="entry name" value="FKBP-like"/>
    <property type="match status" value="1"/>
</dbReference>
<evidence type="ECO:0000259" key="12">
    <source>
        <dbReference type="PROSITE" id="PS50059"/>
    </source>
</evidence>
<dbReference type="InterPro" id="IPR001179">
    <property type="entry name" value="PPIase_FKBP_dom"/>
</dbReference>
<evidence type="ECO:0000313" key="13">
    <source>
        <dbReference type="EMBL" id="GBC63530.1"/>
    </source>
</evidence>
<dbReference type="GO" id="GO:0043335">
    <property type="term" value="P:protein unfolding"/>
    <property type="evidence" value="ECO:0007669"/>
    <property type="project" value="TreeGrafter"/>
</dbReference>
<dbReference type="InterPro" id="IPR008881">
    <property type="entry name" value="Trigger_fac_ribosome-bd_bac"/>
</dbReference>
<dbReference type="OrthoDB" id="9767721at2"/>
<dbReference type="RefSeq" id="WP_124330586.1">
    <property type="nucleotide sequence ID" value="NZ_BEXT01000001.1"/>
</dbReference>
<keyword evidence="7 9" id="KW-0413">Isomerase</keyword>
<dbReference type="Gene3D" id="1.10.3120.10">
    <property type="entry name" value="Trigger factor, C-terminal domain"/>
    <property type="match status" value="1"/>
</dbReference>
<dbReference type="PIRSF" id="PIRSF003095">
    <property type="entry name" value="Trigger_factor"/>
    <property type="match status" value="1"/>
</dbReference>
<dbReference type="GO" id="GO:0015031">
    <property type="term" value="P:protein transport"/>
    <property type="evidence" value="ECO:0007669"/>
    <property type="project" value="UniProtKB-UniRule"/>
</dbReference>
<protein>
    <recommendedName>
        <fullName evidence="4 9">Trigger factor</fullName>
        <shortName evidence="9">TF</shortName>
        <ecNumber evidence="3 9">5.2.1.8</ecNumber>
    </recommendedName>
    <alternativeName>
        <fullName evidence="8 9">PPIase</fullName>
    </alternativeName>
</protein>
<accession>A0A401G2S3</accession>
<comment type="domain">
    <text evidence="9">Consists of 3 domains; the N-terminus binds the ribosome, the middle domain has PPIase activity, while the C-terminus has intrinsic chaperone activity on its own.</text>
</comment>
<dbReference type="PROSITE" id="PS50059">
    <property type="entry name" value="FKBP_PPIASE"/>
    <property type="match status" value="1"/>
</dbReference>
<sequence length="439" mass="50325">MQVNVEDLSSVKKILHVEIPEDVVTREIDNAYKELRKTAKIKGFRPGKAPRQVLERHYKKDVNADISSRLIQESFADAATEQNLNIVGSPQIDPPELEYKQPYRYDATVEIRPELADIAFKDLPLKKNIYAVQDEEIAAQLKMLQKNLTRQVPIEETRPVQEGDFVLMDYEGFKEGEPFEATQKTENYTLKVGEAQIAKSLDEGLVGMNLEEEKAITVTFPEDHENADLAGQEITFQVSLKEIRKEVVPEIDDEFAKNFGVFETLDALKAEIVKNLTEGYEKRVDQELNEQIFSALIAQSDFEVPDTMVDYELDMIVSEAERSFSYHNMNMDEIGLTHESLREKYRDTAVKQVKRLLILGKIIEQESLSLSDEEVDQGMADMAASFNQPTEGIRKFYEESPDKLEYFKHTLLEKRAIDLIIKTSKIEEVEAEVVQDTEE</sequence>
<dbReference type="GO" id="GO:0051301">
    <property type="term" value="P:cell division"/>
    <property type="evidence" value="ECO:0007669"/>
    <property type="project" value="UniProtKB-KW"/>
</dbReference>
<feature type="domain" description="PPIase FKBP-type" evidence="12">
    <location>
        <begin position="163"/>
        <end position="218"/>
    </location>
</feature>
<dbReference type="AlphaFoldDB" id="A0A401G2S3"/>
<keyword evidence="9" id="KW-0963">Cytoplasm</keyword>
<evidence type="ECO:0000256" key="5">
    <source>
        <dbReference type="ARBA" id="ARBA00023110"/>
    </source>
</evidence>
<evidence type="ECO:0000256" key="10">
    <source>
        <dbReference type="PROSITE-ProRule" id="PRU00277"/>
    </source>
</evidence>
<comment type="subcellular location">
    <subcellularLocation>
        <location evidence="9">Cytoplasm</location>
    </subcellularLocation>
    <text evidence="9">About half TF is bound to the ribosome near the polypeptide exit tunnel while the other half is free in the cytoplasm.</text>
</comment>
<dbReference type="InterPro" id="IPR027304">
    <property type="entry name" value="Trigger_fact/SurA_dom_sf"/>
</dbReference>
<dbReference type="EC" id="5.2.1.8" evidence="3 9"/>
<dbReference type="Gene3D" id="3.30.70.1050">
    <property type="entry name" value="Trigger factor ribosome-binding domain"/>
    <property type="match status" value="1"/>
</dbReference>
<evidence type="ECO:0000256" key="3">
    <source>
        <dbReference type="ARBA" id="ARBA00013194"/>
    </source>
</evidence>
<evidence type="ECO:0000256" key="4">
    <source>
        <dbReference type="ARBA" id="ARBA00016902"/>
    </source>
</evidence>
<dbReference type="Pfam" id="PF00254">
    <property type="entry name" value="FKBP_C"/>
    <property type="match status" value="1"/>
</dbReference>
<dbReference type="HAMAP" id="MF_00303">
    <property type="entry name" value="Trigger_factor_Tig"/>
    <property type="match status" value="1"/>
</dbReference>
<dbReference type="SUPFAM" id="SSF109998">
    <property type="entry name" value="Triger factor/SurA peptide-binding domain-like"/>
    <property type="match status" value="1"/>
</dbReference>
<comment type="similarity">
    <text evidence="2 9 11">Belongs to the FKBP-type PPIase family. Tig subfamily.</text>
</comment>
<evidence type="ECO:0000313" key="14">
    <source>
        <dbReference type="Proteomes" id="UP000288096"/>
    </source>
</evidence>
<dbReference type="GO" id="GO:0051083">
    <property type="term" value="P:'de novo' cotranslational protein folding"/>
    <property type="evidence" value="ECO:0007669"/>
    <property type="project" value="TreeGrafter"/>
</dbReference>
<evidence type="ECO:0000256" key="8">
    <source>
        <dbReference type="ARBA" id="ARBA00029986"/>
    </source>
</evidence>
<dbReference type="GO" id="GO:0005737">
    <property type="term" value="C:cytoplasm"/>
    <property type="evidence" value="ECO:0007669"/>
    <property type="project" value="UniProtKB-SubCell"/>
</dbReference>
<keyword evidence="6 9" id="KW-0143">Chaperone</keyword>
<comment type="function">
    <text evidence="9">Involved in protein export. Acts as a chaperone by maintaining the newly synthesized protein in an open conformation. Functions as a peptidyl-prolyl cis-trans isomerase.</text>
</comment>
<dbReference type="SUPFAM" id="SSF102735">
    <property type="entry name" value="Trigger factor ribosome-binding domain"/>
    <property type="match status" value="1"/>
</dbReference>
<evidence type="ECO:0000256" key="1">
    <source>
        <dbReference type="ARBA" id="ARBA00000971"/>
    </source>
</evidence>
<dbReference type="GO" id="GO:0003755">
    <property type="term" value="F:peptidyl-prolyl cis-trans isomerase activity"/>
    <property type="evidence" value="ECO:0007669"/>
    <property type="project" value="UniProtKB-UniRule"/>
</dbReference>
<organism evidence="13 14">
    <name type="scientific">Desulfonema ishimotonii</name>
    <dbReference type="NCBI Taxonomy" id="45657"/>
    <lineage>
        <taxon>Bacteria</taxon>
        <taxon>Pseudomonadati</taxon>
        <taxon>Thermodesulfobacteriota</taxon>
        <taxon>Desulfobacteria</taxon>
        <taxon>Desulfobacterales</taxon>
        <taxon>Desulfococcaceae</taxon>
        <taxon>Desulfonema</taxon>
    </lineage>
</organism>
<comment type="catalytic activity">
    <reaction evidence="1 9 10">
        <text>[protein]-peptidylproline (omega=180) = [protein]-peptidylproline (omega=0)</text>
        <dbReference type="Rhea" id="RHEA:16237"/>
        <dbReference type="Rhea" id="RHEA-COMP:10747"/>
        <dbReference type="Rhea" id="RHEA-COMP:10748"/>
        <dbReference type="ChEBI" id="CHEBI:83833"/>
        <dbReference type="ChEBI" id="CHEBI:83834"/>
        <dbReference type="EC" id="5.2.1.8"/>
    </reaction>
</comment>
<dbReference type="PANTHER" id="PTHR30560">
    <property type="entry name" value="TRIGGER FACTOR CHAPERONE AND PEPTIDYL-PROLYL CIS/TRANS ISOMERASE"/>
    <property type="match status" value="1"/>
</dbReference>
<evidence type="ECO:0000256" key="11">
    <source>
        <dbReference type="RuleBase" id="RU003914"/>
    </source>
</evidence>
<dbReference type="PANTHER" id="PTHR30560:SF3">
    <property type="entry name" value="TRIGGER FACTOR-LIKE PROTEIN TIG, CHLOROPLASTIC"/>
    <property type="match status" value="1"/>
</dbReference>
<keyword evidence="5 9" id="KW-0697">Rotamase</keyword>
<evidence type="ECO:0000256" key="9">
    <source>
        <dbReference type="HAMAP-Rule" id="MF_00303"/>
    </source>
</evidence>
<dbReference type="InterPro" id="IPR008880">
    <property type="entry name" value="Trigger_fac_C"/>
</dbReference>
<dbReference type="InterPro" id="IPR036611">
    <property type="entry name" value="Trigger_fac_ribosome-bd_sf"/>
</dbReference>
<comment type="caution">
    <text evidence="13">The sequence shown here is derived from an EMBL/GenBank/DDBJ whole genome shotgun (WGS) entry which is preliminary data.</text>
</comment>
<dbReference type="EMBL" id="BEXT01000001">
    <property type="protein sequence ID" value="GBC63530.1"/>
    <property type="molecule type" value="Genomic_DNA"/>
</dbReference>
<keyword evidence="9 11" id="KW-0132">Cell division</keyword>
<dbReference type="InterPro" id="IPR037041">
    <property type="entry name" value="Trigger_fac_C_sf"/>
</dbReference>